<keyword evidence="4 7" id="KW-0812">Transmembrane</keyword>
<feature type="transmembrane region" description="Helical" evidence="7">
    <location>
        <begin position="161"/>
        <end position="181"/>
    </location>
</feature>
<evidence type="ECO:0000256" key="1">
    <source>
        <dbReference type="ARBA" id="ARBA00004651"/>
    </source>
</evidence>
<comment type="caution">
    <text evidence="9">The sequence shown here is derived from an EMBL/GenBank/DDBJ whole genome shotgun (WGS) entry which is preliminary data.</text>
</comment>
<dbReference type="InterPro" id="IPR050448">
    <property type="entry name" value="OpgB/LTA_synthase_biosynth"/>
</dbReference>
<evidence type="ECO:0000256" key="5">
    <source>
        <dbReference type="ARBA" id="ARBA00022989"/>
    </source>
</evidence>
<feature type="transmembrane region" description="Helical" evidence="7">
    <location>
        <begin position="434"/>
        <end position="456"/>
    </location>
</feature>
<evidence type="ECO:0000313" key="10">
    <source>
        <dbReference type="Proteomes" id="UP001597192"/>
    </source>
</evidence>
<evidence type="ECO:0000256" key="7">
    <source>
        <dbReference type="SAM" id="Phobius"/>
    </source>
</evidence>
<protein>
    <submittedName>
        <fullName evidence="9">LTA synthase family protein</fullName>
    </submittedName>
</protein>
<dbReference type="PANTHER" id="PTHR47371:SF3">
    <property type="entry name" value="PHOSPHOGLYCEROL TRANSFERASE I"/>
    <property type="match status" value="1"/>
</dbReference>
<dbReference type="CDD" id="cd16015">
    <property type="entry name" value="LTA_synthase"/>
    <property type="match status" value="1"/>
</dbReference>
<reference evidence="10" key="1">
    <citation type="journal article" date="2019" name="Int. J. Syst. Evol. Microbiol.">
        <title>The Global Catalogue of Microorganisms (GCM) 10K type strain sequencing project: providing services to taxonomists for standard genome sequencing and annotation.</title>
        <authorList>
            <consortium name="The Broad Institute Genomics Platform"/>
            <consortium name="The Broad Institute Genome Sequencing Center for Infectious Disease"/>
            <person name="Wu L."/>
            <person name="Ma J."/>
        </authorList>
    </citation>
    <scope>NUCLEOTIDE SEQUENCE [LARGE SCALE GENOMIC DNA]</scope>
    <source>
        <strain evidence="10">CCM 8947</strain>
    </source>
</reference>
<feature type="transmembrane region" description="Helical" evidence="7">
    <location>
        <begin position="297"/>
        <end position="324"/>
    </location>
</feature>
<gene>
    <name evidence="9" type="ORF">ACFQ47_10715</name>
</gene>
<feature type="transmembrane region" description="Helical" evidence="7">
    <location>
        <begin position="399"/>
        <end position="427"/>
    </location>
</feature>
<keyword evidence="3" id="KW-1003">Cell membrane</keyword>
<dbReference type="Proteomes" id="UP001597192">
    <property type="component" value="Unassembled WGS sequence"/>
</dbReference>
<evidence type="ECO:0000256" key="6">
    <source>
        <dbReference type="ARBA" id="ARBA00023136"/>
    </source>
</evidence>
<feature type="transmembrane region" description="Helical" evidence="7">
    <location>
        <begin position="513"/>
        <end position="530"/>
    </location>
</feature>
<evidence type="ECO:0000256" key="3">
    <source>
        <dbReference type="ARBA" id="ARBA00022475"/>
    </source>
</evidence>
<dbReference type="InterPro" id="IPR017850">
    <property type="entry name" value="Alkaline_phosphatase_core_sf"/>
</dbReference>
<dbReference type="InterPro" id="IPR000917">
    <property type="entry name" value="Sulfatase_N"/>
</dbReference>
<keyword evidence="10" id="KW-1185">Reference proteome</keyword>
<feature type="transmembrane region" description="Helical" evidence="7">
    <location>
        <begin position="188"/>
        <end position="209"/>
    </location>
</feature>
<feature type="transmembrane region" description="Helical" evidence="7">
    <location>
        <begin position="48"/>
        <end position="66"/>
    </location>
</feature>
<dbReference type="Pfam" id="PF00884">
    <property type="entry name" value="Sulfatase"/>
    <property type="match status" value="1"/>
</dbReference>
<feature type="transmembrane region" description="Helical" evidence="7">
    <location>
        <begin position="139"/>
        <end position="155"/>
    </location>
</feature>
<comment type="subcellular location">
    <subcellularLocation>
        <location evidence="1">Cell membrane</location>
        <topology evidence="1">Multi-pass membrane protein</topology>
    </subcellularLocation>
</comment>
<evidence type="ECO:0000256" key="2">
    <source>
        <dbReference type="ARBA" id="ARBA00004936"/>
    </source>
</evidence>
<keyword evidence="5 7" id="KW-1133">Transmembrane helix</keyword>
<feature type="transmembrane region" description="Helical" evidence="7">
    <location>
        <begin position="78"/>
        <end position="95"/>
    </location>
</feature>
<evidence type="ECO:0000313" key="9">
    <source>
        <dbReference type="EMBL" id="MFD1433134.1"/>
    </source>
</evidence>
<feature type="transmembrane region" description="Helical" evidence="7">
    <location>
        <begin position="366"/>
        <end position="387"/>
    </location>
</feature>
<organism evidence="9 10">
    <name type="scientific">Lacticaseibacillus yichunensis</name>
    <dbReference type="NCBI Taxonomy" id="2486015"/>
    <lineage>
        <taxon>Bacteria</taxon>
        <taxon>Bacillati</taxon>
        <taxon>Bacillota</taxon>
        <taxon>Bacilli</taxon>
        <taxon>Lactobacillales</taxon>
        <taxon>Lactobacillaceae</taxon>
        <taxon>Lacticaseibacillus</taxon>
    </lineage>
</organism>
<evidence type="ECO:0000256" key="4">
    <source>
        <dbReference type="ARBA" id="ARBA00022692"/>
    </source>
</evidence>
<dbReference type="EMBL" id="JBHTOG010000057">
    <property type="protein sequence ID" value="MFD1433134.1"/>
    <property type="molecule type" value="Genomic_DNA"/>
</dbReference>
<sequence>MSWLLLLGLLYVFNLCQLTVGSLGQLNGANVGKVLSWQSFSFWMARDGFMTLKALIFIYLGATIGAHRLRTNALVKTWLSAIAILLTLSLVAMTLNYEVGGARVFDSLFIVSRNAFPMVTGLLIFVALAPYLTRLLERPAGVIAYLAILVFPLIGNHDLFLWGNGISLRGVILLCTAGLLVRRIQKYWQALALIGTWLIGALMTAYMGWFSSSYHGDLATMARFIGIGSPFVILPAVGLAYLLMRGTASTNQAPLGFHRLAVPISLATIVLTTAIPFQETLRKLLDGSSMTVSSNNIGNLMLWALEISGVGLVVGGLLGAMVSASKTVALADRRWGNATLLVALEDVWTHLGLFSKRFWHQYRHGIVATCVIAILQAIAVLSTHQSLQMDNLMQTPHMSIFWFTFILRFLTIFFSSAIILLVFWFILAVTDRYWLSLITVSAVSIVLSIATNIKIGARSEPIIPADLAEITSLGELLQMVSPVLLAVVAVGLVVLIGLIIVLERKHGWYHSPWYVRIWRIALPIVFFLGFQNAGHPQTPMHNLLINFNTYRSFSNQLLASQENGPYLQFAYNIDVVVMAKPKGYSKAAVTRIYEKYKALASSLNQTRTNSLKDQTFIFNLSEAFSDPQHVPELKLNEDPISKIRALADTTTYGYMMSYGYGGGTANMEFESLTGLSLGNFDTRLSSPYSQLVENLKTVPNISQGFDYSSAVHPFVGTFYNRIGVYKKFGLNKFVYQGSGYKIIDQKKYGSNKYLSDKTAYANALKQLKARDGGQFLNLITIQNHYPYPTGMYPDNQFSASGSPFSDESKTQIATYAKGLHYTDNEVVKFMAALDKIDKPITWVFYGDHLPASIYDAVMGPKTSVQMHETVYFVYSNKYARAHGAKSKLTTRPFAGTNDFIAMALTQANVKVNAYTALLTEVEQQLPTPWIKIENSLDSSTYGMRFINNNGSLVHYEALTKAQKQLLNDYQIIQYDITVGKQYSQQLGMHP</sequence>
<dbReference type="SUPFAM" id="SSF53649">
    <property type="entry name" value="Alkaline phosphatase-like"/>
    <property type="match status" value="1"/>
</dbReference>
<feature type="domain" description="Sulfatase N-terminal" evidence="8">
    <location>
        <begin position="614"/>
        <end position="908"/>
    </location>
</feature>
<dbReference type="Gene3D" id="3.40.720.10">
    <property type="entry name" value="Alkaline Phosphatase, subunit A"/>
    <property type="match status" value="1"/>
</dbReference>
<comment type="pathway">
    <text evidence="2">Cell wall biogenesis; lipoteichoic acid biosynthesis.</text>
</comment>
<name>A0ABW4CSM7_9LACO</name>
<dbReference type="PANTHER" id="PTHR47371">
    <property type="entry name" value="LIPOTEICHOIC ACID SYNTHASE"/>
    <property type="match status" value="1"/>
</dbReference>
<accession>A0ABW4CSM7</accession>
<evidence type="ECO:0000259" key="8">
    <source>
        <dbReference type="Pfam" id="PF00884"/>
    </source>
</evidence>
<feature type="transmembrane region" description="Helical" evidence="7">
    <location>
        <begin position="476"/>
        <end position="501"/>
    </location>
</feature>
<keyword evidence="6 7" id="KW-0472">Membrane</keyword>
<feature type="transmembrane region" description="Helical" evidence="7">
    <location>
        <begin position="115"/>
        <end position="132"/>
    </location>
</feature>
<proteinExistence type="predicted"/>
<feature type="transmembrane region" description="Helical" evidence="7">
    <location>
        <begin position="221"/>
        <end position="244"/>
    </location>
</feature>
<dbReference type="RefSeq" id="WP_164510149.1">
    <property type="nucleotide sequence ID" value="NZ_JBHTOG010000057.1"/>
</dbReference>
<feature type="transmembrane region" description="Helical" evidence="7">
    <location>
        <begin position="256"/>
        <end position="277"/>
    </location>
</feature>